<comment type="caution">
    <text evidence="1">The sequence shown here is derived from an EMBL/GenBank/DDBJ whole genome shotgun (WGS) entry which is preliminary data.</text>
</comment>
<gene>
    <name evidence="1" type="ORF">FBU59_001887</name>
</gene>
<evidence type="ECO:0000313" key="1">
    <source>
        <dbReference type="EMBL" id="KAJ1947300.1"/>
    </source>
</evidence>
<proteinExistence type="predicted"/>
<name>A0ACC1JCJ8_9FUNG</name>
<dbReference type="Proteomes" id="UP001150603">
    <property type="component" value="Unassembled WGS sequence"/>
</dbReference>
<evidence type="ECO:0000313" key="2">
    <source>
        <dbReference type="Proteomes" id="UP001150603"/>
    </source>
</evidence>
<accession>A0ACC1JCJ8</accession>
<reference evidence="1" key="1">
    <citation type="submission" date="2022-07" db="EMBL/GenBank/DDBJ databases">
        <title>Phylogenomic reconstructions and comparative analyses of Kickxellomycotina fungi.</title>
        <authorList>
            <person name="Reynolds N.K."/>
            <person name="Stajich J.E."/>
            <person name="Barry K."/>
            <person name="Grigoriev I.V."/>
            <person name="Crous P."/>
            <person name="Smith M.E."/>
        </authorList>
    </citation>
    <scope>NUCLEOTIDE SEQUENCE</scope>
    <source>
        <strain evidence="1">NRRL 5244</strain>
    </source>
</reference>
<organism evidence="1 2">
    <name type="scientific">Linderina macrospora</name>
    <dbReference type="NCBI Taxonomy" id="4868"/>
    <lineage>
        <taxon>Eukaryota</taxon>
        <taxon>Fungi</taxon>
        <taxon>Fungi incertae sedis</taxon>
        <taxon>Zoopagomycota</taxon>
        <taxon>Kickxellomycotina</taxon>
        <taxon>Kickxellomycetes</taxon>
        <taxon>Kickxellales</taxon>
        <taxon>Kickxellaceae</taxon>
        <taxon>Linderina</taxon>
    </lineage>
</organism>
<dbReference type="EMBL" id="JANBPW010000944">
    <property type="protein sequence ID" value="KAJ1947300.1"/>
    <property type="molecule type" value="Genomic_DNA"/>
</dbReference>
<sequence>MADGIQAANQAAIARIGSNGYDSDDDIGESEAMQAENLHSSLRDRLAKTDEQLHDQWLQDSERDYAQNASVLDQDIVSQKLEQLKVFAEHLHWAGKNRAGLLARMVEPLAENHWLIEPEFHQQFVDTFRGMGNLVNNLPDIAKAATAASQASGLLEQDSAESARQEKARQIAQIERLIHQVEQADEWFKSDSWGGFELTSFVSKTA</sequence>
<keyword evidence="2" id="KW-1185">Reference proteome</keyword>
<protein>
    <submittedName>
        <fullName evidence="1">Uncharacterized protein</fullName>
    </submittedName>
</protein>